<proteinExistence type="predicted"/>
<evidence type="ECO:0000313" key="3">
    <source>
        <dbReference type="Proteomes" id="UP001612415"/>
    </source>
</evidence>
<comment type="caution">
    <text evidence="2">The sequence shown here is derived from an EMBL/GenBank/DDBJ whole genome shotgun (WGS) entry which is preliminary data.</text>
</comment>
<dbReference type="Pfam" id="PF09660">
    <property type="entry name" value="DUF2397"/>
    <property type="match status" value="1"/>
</dbReference>
<feature type="compositionally biased region" description="Polar residues" evidence="1">
    <location>
        <begin position="508"/>
        <end position="517"/>
    </location>
</feature>
<accession>A0ABW7YCI3</accession>
<evidence type="ECO:0000256" key="1">
    <source>
        <dbReference type="SAM" id="MobiDB-lite"/>
    </source>
</evidence>
<feature type="region of interest" description="Disordered" evidence="1">
    <location>
        <begin position="491"/>
        <end position="530"/>
    </location>
</feature>
<dbReference type="Proteomes" id="UP001612415">
    <property type="component" value="Unassembled WGS sequence"/>
</dbReference>
<sequence>MTDARKVVGYLVRPESSEYIAIMDVLEGSVTDLTVAEVAAALAASGVRLDARLVEKRLDALKDMGAVSFRSDTSHARRYAEILARNWRYTASPAGRHVQRFYRQVLAGTVTAREIPIVSLSRIVSHLEQLATALGIGEPDAGRLDAAVLDAVSTVFTSHDDLDAALVGAEDALIGLADRFDLDEERTNDLKGLLVDYATRVAAELDSGSARAAAALVVLRPWFGLLAQAAVDASQARDLIAAGALSASRGGRAEDWEGLRAWFDTRTGRAARFSLRLVRALPGMHANLRRLHSSAGTASTRSRALALARAVLTPEIGVQIFQAAVGDHSWRKLYGQADEDDTGRNPSWRGGPQVPVPTLLRTAGRSGPRGRGAAPRDDTAAKAQVAEARARRQAGHQRALAAVLASVPGQPLDEAAARAALAALMAAARTAANGPRRTGTSGGLACTLVHTGSGTGILNAPTWRVLLPGRIPLFHQPGQRPSTAALAALAGTTTTDDPSAHTPLRITPHTSPNTPEVDTSDLIPRQEGAA</sequence>
<dbReference type="EMBL" id="JBITDC010000018">
    <property type="protein sequence ID" value="MFI5680106.1"/>
    <property type="molecule type" value="Genomic_DNA"/>
</dbReference>
<name>A0ABW7YCI3_STRCE</name>
<reference evidence="2 3" key="1">
    <citation type="submission" date="2024-10" db="EMBL/GenBank/DDBJ databases">
        <title>The Natural Products Discovery Center: Release of the First 8490 Sequenced Strains for Exploring Actinobacteria Biosynthetic Diversity.</title>
        <authorList>
            <person name="Kalkreuter E."/>
            <person name="Kautsar S.A."/>
            <person name="Yang D."/>
            <person name="Bader C.D."/>
            <person name="Teijaro C.N."/>
            <person name="Fluegel L."/>
            <person name="Davis C.M."/>
            <person name="Simpson J.R."/>
            <person name="Lauterbach L."/>
            <person name="Steele A.D."/>
            <person name="Gui C."/>
            <person name="Meng S."/>
            <person name="Li G."/>
            <person name="Viehrig K."/>
            <person name="Ye F."/>
            <person name="Su P."/>
            <person name="Kiefer A.F."/>
            <person name="Nichols A."/>
            <person name="Cepeda A.J."/>
            <person name="Yan W."/>
            <person name="Fan B."/>
            <person name="Jiang Y."/>
            <person name="Adhikari A."/>
            <person name="Zheng C.-J."/>
            <person name="Schuster L."/>
            <person name="Cowan T.M."/>
            <person name="Smanski M.J."/>
            <person name="Chevrette M.G."/>
            <person name="De Carvalho L.P.S."/>
            <person name="Shen B."/>
        </authorList>
    </citation>
    <scope>NUCLEOTIDE SEQUENCE [LARGE SCALE GENOMIC DNA]</scope>
    <source>
        <strain evidence="2 3">NPDC051599</strain>
    </source>
</reference>
<keyword evidence="3" id="KW-1185">Reference proteome</keyword>
<evidence type="ECO:0000313" key="2">
    <source>
        <dbReference type="EMBL" id="MFI5680106.1"/>
    </source>
</evidence>
<feature type="region of interest" description="Disordered" evidence="1">
    <location>
        <begin position="336"/>
        <end position="378"/>
    </location>
</feature>
<protein>
    <submittedName>
        <fullName evidence="2">DUF2397 family protein</fullName>
    </submittedName>
</protein>
<dbReference type="RefSeq" id="WP_398660555.1">
    <property type="nucleotide sequence ID" value="NZ_JBITDC010000018.1"/>
</dbReference>
<organism evidence="2 3">
    <name type="scientific">Streptomyces cellulosae</name>
    <dbReference type="NCBI Taxonomy" id="1968"/>
    <lineage>
        <taxon>Bacteria</taxon>
        <taxon>Bacillati</taxon>
        <taxon>Actinomycetota</taxon>
        <taxon>Actinomycetes</taxon>
        <taxon>Kitasatosporales</taxon>
        <taxon>Streptomycetaceae</taxon>
        <taxon>Streptomyces</taxon>
    </lineage>
</organism>
<gene>
    <name evidence="2" type="ORF">ACIA8P_36735</name>
</gene>
<dbReference type="InterPro" id="IPR013493">
    <property type="entry name" value="CHP02677"/>
</dbReference>